<dbReference type="AlphaFoldDB" id="A0A226DE08"/>
<evidence type="ECO:0000313" key="2">
    <source>
        <dbReference type="Proteomes" id="UP000198287"/>
    </source>
</evidence>
<dbReference type="InterPro" id="IPR036085">
    <property type="entry name" value="PAZ_dom_sf"/>
</dbReference>
<gene>
    <name evidence="1" type="ORF">Fcan01_21744</name>
</gene>
<name>A0A226DE08_FOLCA</name>
<reference evidence="1 2" key="1">
    <citation type="submission" date="2015-12" db="EMBL/GenBank/DDBJ databases">
        <title>The genome of Folsomia candida.</title>
        <authorList>
            <person name="Faddeeva A."/>
            <person name="Derks M.F."/>
            <person name="Anvar Y."/>
            <person name="Smit S."/>
            <person name="Van Straalen N."/>
            <person name="Roelofs D."/>
        </authorList>
    </citation>
    <scope>NUCLEOTIDE SEQUENCE [LARGE SCALE GENOMIC DNA]</scope>
    <source>
        <strain evidence="1 2">VU population</strain>
        <tissue evidence="1">Whole body</tissue>
    </source>
</reference>
<dbReference type="SUPFAM" id="SSF101690">
    <property type="entry name" value="PAZ domain"/>
    <property type="match status" value="1"/>
</dbReference>
<keyword evidence="2" id="KW-1185">Reference proteome</keyword>
<proteinExistence type="predicted"/>
<evidence type="ECO:0000313" key="1">
    <source>
        <dbReference type="EMBL" id="OXA43409.1"/>
    </source>
</evidence>
<sequence length="104" mass="11807">MFPMANSANLAFQSGFLIACMLFDIDPPRAARLDKTGGHYPSPNSTWSEWLLIFFSCSDHRLDIWPGYCITVDEQEGGLMLCLDASHRVLRQETILMICIQTKH</sequence>
<comment type="caution">
    <text evidence="1">The sequence shown here is derived from an EMBL/GenBank/DDBJ whole genome shotgun (WGS) entry which is preliminary data.</text>
</comment>
<dbReference type="Proteomes" id="UP000198287">
    <property type="component" value="Unassembled WGS sequence"/>
</dbReference>
<protein>
    <submittedName>
        <fullName evidence="1">Piwi-like protein 1</fullName>
    </submittedName>
</protein>
<organism evidence="1 2">
    <name type="scientific">Folsomia candida</name>
    <name type="common">Springtail</name>
    <dbReference type="NCBI Taxonomy" id="158441"/>
    <lineage>
        <taxon>Eukaryota</taxon>
        <taxon>Metazoa</taxon>
        <taxon>Ecdysozoa</taxon>
        <taxon>Arthropoda</taxon>
        <taxon>Hexapoda</taxon>
        <taxon>Collembola</taxon>
        <taxon>Entomobryomorpha</taxon>
        <taxon>Isotomoidea</taxon>
        <taxon>Isotomidae</taxon>
        <taxon>Proisotominae</taxon>
        <taxon>Folsomia</taxon>
    </lineage>
</organism>
<accession>A0A226DE08</accession>
<dbReference type="EMBL" id="LNIX01000022">
    <property type="protein sequence ID" value="OXA43409.1"/>
    <property type="molecule type" value="Genomic_DNA"/>
</dbReference>